<dbReference type="EMBL" id="CP043661">
    <property type="protein sequence ID" value="QNE22207.1"/>
    <property type="molecule type" value="Genomic_DNA"/>
</dbReference>
<protein>
    <submittedName>
        <fullName evidence="4">GNAT family N-acetyltransferase</fullName>
    </submittedName>
</protein>
<evidence type="ECO:0000313" key="4">
    <source>
        <dbReference type="EMBL" id="QNE22207.1"/>
    </source>
</evidence>
<reference evidence="4 5" key="2">
    <citation type="journal article" date="2020" name="Microbiol. Resour. Announc.">
        <title>Antarctic desert soil bacteria exhibit high novel natural product potential, evaluated through long-read genome sequencing and comparative genomics.</title>
        <authorList>
            <person name="Benaud N."/>
            <person name="Edwards R.J."/>
            <person name="Amos T.G."/>
            <person name="D'Agostino P.M."/>
            <person name="Gutierrez-Chavez C."/>
            <person name="Montgomery K."/>
            <person name="Nicetic I."/>
            <person name="Ferrari B.C."/>
        </authorList>
    </citation>
    <scope>NUCLEOTIDE SEQUENCE [LARGE SCALE GENOMIC DNA]</scope>
    <source>
        <strain evidence="4 5">SPB151</strain>
    </source>
</reference>
<dbReference type="AlphaFoldDB" id="A0A7G6X7J2"/>
<dbReference type="PROSITE" id="PS51186">
    <property type="entry name" value="GNAT"/>
    <property type="match status" value="1"/>
</dbReference>
<dbReference type="KEGG" id="kqi:F1D05_35275"/>
<evidence type="ECO:0000313" key="5">
    <source>
        <dbReference type="Proteomes" id="UP000515563"/>
    </source>
</evidence>
<evidence type="ECO:0000256" key="1">
    <source>
        <dbReference type="ARBA" id="ARBA00022679"/>
    </source>
</evidence>
<dbReference type="SUPFAM" id="SSF55729">
    <property type="entry name" value="Acyl-CoA N-acyltransferases (Nat)"/>
    <property type="match status" value="1"/>
</dbReference>
<sequence>MSDDFGVPEPEHLTSIGAAEDAIAESSVRLALPAEADAIGQIQVAAWRRAYEGLLPAQVLADLDPAQFSTQWRAALLVPGEARNRVMVALAGRTLVGFAAITPSDDPDGDPRHDALVAELAVDPEATRAGHGSRLLNAVVDTIRADGFSRVTVWINATDDVLRGFYTESGWAADGAHRELDLYGDGSTRVKQIRLHTDPSERTELDLAP</sequence>
<proteinExistence type="predicted"/>
<dbReference type="InterPro" id="IPR000182">
    <property type="entry name" value="GNAT_dom"/>
</dbReference>
<dbReference type="InterPro" id="IPR016181">
    <property type="entry name" value="Acyl_CoA_acyltransferase"/>
</dbReference>
<accession>A0A7G6X7J2</accession>
<dbReference type="CDD" id="cd04301">
    <property type="entry name" value="NAT_SF"/>
    <property type="match status" value="1"/>
</dbReference>
<dbReference type="PANTHER" id="PTHR43877">
    <property type="entry name" value="AMINOALKYLPHOSPHONATE N-ACETYLTRANSFERASE-RELATED-RELATED"/>
    <property type="match status" value="1"/>
</dbReference>
<gene>
    <name evidence="4" type="ORF">F1D05_35275</name>
</gene>
<dbReference type="GO" id="GO:0016747">
    <property type="term" value="F:acyltransferase activity, transferring groups other than amino-acyl groups"/>
    <property type="evidence" value="ECO:0007669"/>
    <property type="project" value="InterPro"/>
</dbReference>
<evidence type="ECO:0000256" key="2">
    <source>
        <dbReference type="ARBA" id="ARBA00023315"/>
    </source>
</evidence>
<dbReference type="RefSeq" id="WP_185444618.1">
    <property type="nucleotide sequence ID" value="NZ_CP043661.1"/>
</dbReference>
<organism evidence="4 5">
    <name type="scientific">Kribbella qitaiheensis</name>
    <dbReference type="NCBI Taxonomy" id="1544730"/>
    <lineage>
        <taxon>Bacteria</taxon>
        <taxon>Bacillati</taxon>
        <taxon>Actinomycetota</taxon>
        <taxon>Actinomycetes</taxon>
        <taxon>Propionibacteriales</taxon>
        <taxon>Kribbellaceae</taxon>
        <taxon>Kribbella</taxon>
    </lineage>
</organism>
<dbReference type="Gene3D" id="3.40.630.30">
    <property type="match status" value="1"/>
</dbReference>
<keyword evidence="2" id="KW-0012">Acyltransferase</keyword>
<name>A0A7G6X7J2_9ACTN</name>
<keyword evidence="5" id="KW-1185">Reference proteome</keyword>
<keyword evidence="1 4" id="KW-0808">Transferase</keyword>
<dbReference type="Pfam" id="PF00583">
    <property type="entry name" value="Acetyltransf_1"/>
    <property type="match status" value="1"/>
</dbReference>
<feature type="domain" description="N-acetyltransferase" evidence="3">
    <location>
        <begin position="26"/>
        <end position="196"/>
    </location>
</feature>
<dbReference type="Proteomes" id="UP000515563">
    <property type="component" value="Chromosome"/>
</dbReference>
<evidence type="ECO:0000259" key="3">
    <source>
        <dbReference type="PROSITE" id="PS51186"/>
    </source>
</evidence>
<reference evidence="5" key="1">
    <citation type="submission" date="2019-09" db="EMBL/GenBank/DDBJ databases">
        <title>Antimicrobial potential of Antarctic Bacteria.</title>
        <authorList>
            <person name="Benaud N."/>
            <person name="Edwards R.J."/>
            <person name="Ferrari B.C."/>
        </authorList>
    </citation>
    <scope>NUCLEOTIDE SEQUENCE [LARGE SCALE GENOMIC DNA]</scope>
    <source>
        <strain evidence="5">SPB151</strain>
    </source>
</reference>
<dbReference type="InterPro" id="IPR050832">
    <property type="entry name" value="Bact_Acetyltransf"/>
</dbReference>